<dbReference type="Gene3D" id="2.60.40.1120">
    <property type="entry name" value="Carboxypeptidase-like, regulatory domain"/>
    <property type="match status" value="1"/>
</dbReference>
<keyword evidence="3" id="KW-1185">Reference proteome</keyword>
<evidence type="ECO:0000313" key="3">
    <source>
        <dbReference type="Proteomes" id="UP001156932"/>
    </source>
</evidence>
<proteinExistence type="predicted"/>
<dbReference type="SUPFAM" id="SSF49464">
    <property type="entry name" value="Carboxypeptidase regulatory domain-like"/>
    <property type="match status" value="1"/>
</dbReference>
<dbReference type="Proteomes" id="UP001156932">
    <property type="component" value="Segment"/>
</dbReference>
<accession>A0A9E9A648</accession>
<protein>
    <recommendedName>
        <fullName evidence="4">Carboxypeptidase regulatory-like domain-containing protein</fullName>
    </recommendedName>
</protein>
<organism evidence="2 3">
    <name type="scientific">Methanophagales virus GBV303</name>
    <dbReference type="NCBI Taxonomy" id="2986514"/>
    <lineage>
        <taxon>Viruses</taxon>
        <taxon>Viruses incertae sedis</taxon>
        <taxon>Itzamnaviridae</taxon>
        <taxon>Demiitzamnavirus</taxon>
        <taxon>Demiitzamnavirus mexicoense</taxon>
    </lineage>
</organism>
<dbReference type="Pfam" id="PF13620">
    <property type="entry name" value="CarboxypepD_reg"/>
    <property type="match status" value="1"/>
</dbReference>
<reference evidence="2 3" key="1">
    <citation type="submission" date="2022-10" db="EMBL/GenBank/DDBJ databases">
        <title>Evolutionary Diversification of Methanotrophic Ca. Methanophagales (ANME-1) and Their Expansive Virome.</title>
        <authorList>
            <person name="Laso-Perez R."/>
            <person name="Wu F."/>
            <person name="Cremiere A."/>
            <person name="Speth D.R."/>
            <person name="Magyar J.S."/>
            <person name="Krupovic M."/>
            <person name="Orphan V.J."/>
        </authorList>
    </citation>
    <scope>NUCLEOTIDE SEQUENCE [LARGE SCALE GENOMIC DNA]</scope>
</reference>
<dbReference type="InterPro" id="IPR008969">
    <property type="entry name" value="CarboxyPept-like_regulatory"/>
</dbReference>
<evidence type="ECO:0008006" key="4">
    <source>
        <dbReference type="Google" id="ProtNLM"/>
    </source>
</evidence>
<name>A0A9E9A648_9VIRU</name>
<feature type="transmembrane region" description="Helical" evidence="1">
    <location>
        <begin position="882"/>
        <end position="900"/>
    </location>
</feature>
<dbReference type="EMBL" id="OP880254">
    <property type="protein sequence ID" value="WAE39654.1"/>
    <property type="molecule type" value="Genomic_DNA"/>
</dbReference>
<keyword evidence="1" id="KW-0472">Membrane</keyword>
<sequence length="947" mass="108083">MRCRNFLSFFLTFFILILLFSVAYAWQDDFQDGDYDEWTVEILNKPEYGKVSITSGNRTVWGSTWNYEKKYSRYVNMSTWGAGTYIHFTSPAIQSKYFSFRSINAEEKYDNYGTLYVWYLDGGGNMLNKTANLNTTLYNNVSVLCEIVFQNDFAYFFVNGELIDQKYVGGDVCYIRLECSRGANWHIDDVTTDPYAMIDLGEYFWDWNATELDDDEIDVYWTIPLYFDEENDEYTIKVRRLLTGAIVNATNITDEAKVNGVGVIVYNRTETLGYNYGLYVWEIDKNGELHDYATLFYMPPYETSYLAFDRETYASGQTVTITYDIANPDFSSHNYYIKILDIYGNEKKSWHITKESGSVTFNSNELDAGTYYAVLVQYSEPVELAYDVMQIEERVDIEGVSYDAKSESVLGAVNVNASQGTVWHNATTDAITGYYNLTDFIVDEAIQMNASKTNYTHNNFSFTPLQSGLYEINLFLLPDASHINVTAPAIVGLTQSYPFHQNVSYATVRIWNETWNASTTTNGMGYFAFENLSPGIYYLNATREGYKPSETYEVNLTSGEIEYVYVLMYGLYNLTVKARDASTHATIFNFKATLDDGEQTKETTVGWLNFTGVEYGIHKVEVGADGYYSAIEYVYVYGDVEKIIYLTPLEGEMEQGVGISYPPHQVEFACVDLFGNPLANVYVEATPISTTTGSWDWLLNLFGIRNESISYYTNQTLNGTTDSRGAITFVMMENVEYEMRFVNESLGINKTIRIYPKADHYTVILTPTTSSIVSSEDYITFNLSYEIIDEEEINLSLTYNDGLNQTKNLTFFVYNSTALLYSQNFTNTSNISASYTVPYEAGEEYMWGYSAFHSRFGEMGRSRVLRIAWFLDLGISRTYCTWIAIAIILFLTAMFSFTTVKFGYVAIPMVSLIFAYIGWLPNISIIIIALCLGILAYMSKREKEVGV</sequence>
<evidence type="ECO:0000313" key="2">
    <source>
        <dbReference type="EMBL" id="WAE39654.1"/>
    </source>
</evidence>
<keyword evidence="1" id="KW-1133">Transmembrane helix</keyword>
<feature type="transmembrane region" description="Helical" evidence="1">
    <location>
        <begin position="912"/>
        <end position="938"/>
    </location>
</feature>
<evidence type="ECO:0000256" key="1">
    <source>
        <dbReference type="SAM" id="Phobius"/>
    </source>
</evidence>
<keyword evidence="1" id="KW-0812">Transmembrane</keyword>
<gene>
    <name evidence="2" type="ORF">NNKAGPMP_00018</name>
</gene>